<evidence type="ECO:0000313" key="2">
    <source>
        <dbReference type="EMBL" id="CAA6823196.1"/>
    </source>
</evidence>
<organism evidence="2">
    <name type="scientific">uncultured Sulfurovum sp</name>
    <dbReference type="NCBI Taxonomy" id="269237"/>
    <lineage>
        <taxon>Bacteria</taxon>
        <taxon>Pseudomonadati</taxon>
        <taxon>Campylobacterota</taxon>
        <taxon>Epsilonproteobacteria</taxon>
        <taxon>Campylobacterales</taxon>
        <taxon>Sulfurovaceae</taxon>
        <taxon>Sulfurovum</taxon>
        <taxon>environmental samples</taxon>
    </lineage>
</organism>
<evidence type="ECO:0000259" key="1">
    <source>
        <dbReference type="Pfam" id="PF13566"/>
    </source>
</evidence>
<dbReference type="NCBIfam" id="TIGR03915">
    <property type="entry name" value="SAM_7_link_chp"/>
    <property type="match status" value="1"/>
</dbReference>
<dbReference type="EMBL" id="CACVAS010000117">
    <property type="protein sequence ID" value="CAA6823196.1"/>
    <property type="molecule type" value="Genomic_DNA"/>
</dbReference>
<dbReference type="Pfam" id="PF13566">
    <property type="entry name" value="DUF4130"/>
    <property type="match status" value="1"/>
</dbReference>
<proteinExistence type="predicted"/>
<dbReference type="AlphaFoldDB" id="A0A6S6U6N9"/>
<dbReference type="InterPro" id="IPR023875">
    <property type="entry name" value="DNA_repair_put"/>
</dbReference>
<reference evidence="2" key="1">
    <citation type="submission" date="2020-01" db="EMBL/GenBank/DDBJ databases">
        <authorList>
            <person name="Meier V. D."/>
            <person name="Meier V D."/>
        </authorList>
    </citation>
    <scope>NUCLEOTIDE SEQUENCE</scope>
    <source>
        <strain evidence="2">HLG_WM_MAG_01</strain>
    </source>
</reference>
<dbReference type="InterPro" id="IPR025404">
    <property type="entry name" value="DUF4130"/>
</dbReference>
<sequence length="246" mass="28825">MLWLYDGSFEGFLSAVHRSYTHKCIPEVLTHDKLKLDLLSEPVTIETDLEAAKKVSTSITQKFPKKLIERIYHVFLCDDVPRERELLLYIRMGFKDLSLLSNLSHPVVYAIEQYQKRVFSTIHKMHAFTRFEMLEDGLLYAKIAPPRNVLPLLGKHFVKRLGAEKFIIHDISRGWIVVYDGKTLEMHAVLDASVPVLHEREQQFQKLWKTFFDTVAIESRKNYKVQRNSVPLLYRELMTEFKDISA</sequence>
<protein>
    <submittedName>
        <fullName evidence="2">DNA metabolism protein</fullName>
    </submittedName>
</protein>
<accession>A0A6S6U6N9</accession>
<gene>
    <name evidence="2" type="ORF">HELGO_WM889</name>
</gene>
<name>A0A6S6U6N9_9BACT</name>
<feature type="domain" description="DUF4130" evidence="1">
    <location>
        <begin position="83"/>
        <end position="240"/>
    </location>
</feature>